<protein>
    <submittedName>
        <fullName evidence="5">Nitroreductase family protein</fullName>
    </submittedName>
</protein>
<feature type="region of interest" description="Disordered" evidence="3">
    <location>
        <begin position="1"/>
        <end position="24"/>
    </location>
</feature>
<reference evidence="5" key="1">
    <citation type="submission" date="2024-05" db="EMBL/GenBank/DDBJ databases">
        <title>Herbiconiux sp. A18JL235.</title>
        <authorList>
            <person name="Zhang G."/>
        </authorList>
    </citation>
    <scope>NUCLEOTIDE SEQUENCE</scope>
    <source>
        <strain evidence="5">A18JL235</strain>
    </source>
</reference>
<evidence type="ECO:0000256" key="1">
    <source>
        <dbReference type="ARBA" id="ARBA00007118"/>
    </source>
</evidence>
<organism evidence="5">
    <name type="scientific">Herbiconiux sp. A18JL235</name>
    <dbReference type="NCBI Taxonomy" id="3152363"/>
    <lineage>
        <taxon>Bacteria</taxon>
        <taxon>Bacillati</taxon>
        <taxon>Actinomycetota</taxon>
        <taxon>Actinomycetes</taxon>
        <taxon>Micrococcales</taxon>
        <taxon>Microbacteriaceae</taxon>
        <taxon>Herbiconiux</taxon>
    </lineage>
</organism>
<dbReference type="PANTHER" id="PTHR43673">
    <property type="entry name" value="NAD(P)H NITROREDUCTASE YDGI-RELATED"/>
    <property type="match status" value="1"/>
</dbReference>
<sequence>MTITAPSTTSSTSTEQRLAETSAPIHETLATRWSPRSFEANETIDESLLTAALEAARWAPSAANTQPARFIVARRGSEAFEKVAASLMGFNSVWATNAAVLIVGIAETVDAEGKPRPWAEYDLGQALAHLSFQAHADGLHVHQMGGFVAASISEAFDLPESLKPLTVTALGTLAPAEALPDDTLIARESAPRTRLPLDELLLVSE</sequence>
<name>A0AB39BGY0_9MICO</name>
<dbReference type="Gene3D" id="3.40.109.10">
    <property type="entry name" value="NADH Oxidase"/>
    <property type="match status" value="1"/>
</dbReference>
<dbReference type="PANTHER" id="PTHR43673:SF10">
    <property type="entry name" value="NADH DEHYDROGENASE_NAD(P)H NITROREDUCTASE XCC3605-RELATED"/>
    <property type="match status" value="1"/>
</dbReference>
<dbReference type="CDD" id="cd02138">
    <property type="entry name" value="TdsD-like"/>
    <property type="match status" value="1"/>
</dbReference>
<accession>A0AB39BGY0</accession>
<comment type="similarity">
    <text evidence="1">Belongs to the nitroreductase family.</text>
</comment>
<keyword evidence="2" id="KW-0560">Oxidoreductase</keyword>
<dbReference type="RefSeq" id="WP_368497992.1">
    <property type="nucleotide sequence ID" value="NZ_CP162511.1"/>
</dbReference>
<feature type="domain" description="Nitroreductase" evidence="4">
    <location>
        <begin position="90"/>
        <end position="171"/>
    </location>
</feature>
<feature type="domain" description="Nitroreductase" evidence="4">
    <location>
        <begin position="30"/>
        <end position="88"/>
    </location>
</feature>
<dbReference type="AlphaFoldDB" id="A0AB39BGY0"/>
<dbReference type="Pfam" id="PF00881">
    <property type="entry name" value="Nitroreductase"/>
    <property type="match status" value="2"/>
</dbReference>
<dbReference type="InterPro" id="IPR029479">
    <property type="entry name" value="Nitroreductase"/>
</dbReference>
<dbReference type="GO" id="GO:0016491">
    <property type="term" value="F:oxidoreductase activity"/>
    <property type="evidence" value="ECO:0007669"/>
    <property type="project" value="UniProtKB-KW"/>
</dbReference>
<gene>
    <name evidence="5" type="ORF">ABFY20_00540</name>
</gene>
<evidence type="ECO:0000256" key="2">
    <source>
        <dbReference type="ARBA" id="ARBA00023002"/>
    </source>
</evidence>
<evidence type="ECO:0000256" key="3">
    <source>
        <dbReference type="SAM" id="MobiDB-lite"/>
    </source>
</evidence>
<evidence type="ECO:0000313" key="5">
    <source>
        <dbReference type="EMBL" id="XDI05609.1"/>
    </source>
</evidence>
<proteinExistence type="inferred from homology"/>
<dbReference type="InterPro" id="IPR000415">
    <property type="entry name" value="Nitroreductase-like"/>
</dbReference>
<dbReference type="SUPFAM" id="SSF55469">
    <property type="entry name" value="FMN-dependent nitroreductase-like"/>
    <property type="match status" value="1"/>
</dbReference>
<evidence type="ECO:0000259" key="4">
    <source>
        <dbReference type="Pfam" id="PF00881"/>
    </source>
</evidence>
<dbReference type="EMBL" id="CP162511">
    <property type="protein sequence ID" value="XDI05609.1"/>
    <property type="molecule type" value="Genomic_DNA"/>
</dbReference>